<sequence>MIQASVDRLGTERIGKLLISLALPAITAQFVNMLYNIVDRIYIGHIPDIGAAALTGVGVTFPIIMIITAFSSLIGMGGAPRAAIKLGQGKHDEAEQILGSCFVALLGISVILTVVFLFSGEKLLLMFGAGTETLPYAKDFFQVYVSGTIFVQIALGLNTFISTQGFARISMMTVIIGAVLSIILDPIFIFTLGMGVKGAALANVIAQAVSALWTLYFLFGKRTKLKIRKKYMKLQKSVIVPVLLLGVSPFIMQSTESLLNISFNSSLKNYSGDMAVGAMTILSSLMQIMILPIMGLTQGSQPIISYNYGAKNNERVSRTFKLLIISSLSFSVTFWLLMTIFPRFFVSLFSNDPNLVDTTVWAMKTYMAVAFVMGAQLACQQTFIAVGQAKTSLFLAVLRKIILLIPLIYTLPNFFIDKEFAVFLAEPVSDFLAVAVTVTVFAVQFKKILAKNSPTLEFQQAKRA</sequence>
<dbReference type="GO" id="GO:0042910">
    <property type="term" value="F:xenobiotic transmembrane transporter activity"/>
    <property type="evidence" value="ECO:0007669"/>
    <property type="project" value="InterPro"/>
</dbReference>
<protein>
    <recommendedName>
        <fullName evidence="3">Multidrug export protein MepA</fullName>
    </recommendedName>
</protein>
<dbReference type="GO" id="GO:0005886">
    <property type="term" value="C:plasma membrane"/>
    <property type="evidence" value="ECO:0007669"/>
    <property type="project" value="UniProtKB-SubCell"/>
</dbReference>
<dbReference type="KEGG" id="nmk:CHR53_04885"/>
<feature type="transmembrane region" description="Helical" evidence="10">
    <location>
        <begin position="421"/>
        <end position="443"/>
    </location>
</feature>
<organism evidence="11 12">
    <name type="scientific">Neobacillus mesonae</name>
    <dbReference type="NCBI Taxonomy" id="1193713"/>
    <lineage>
        <taxon>Bacteria</taxon>
        <taxon>Bacillati</taxon>
        <taxon>Bacillota</taxon>
        <taxon>Bacilli</taxon>
        <taxon>Bacillales</taxon>
        <taxon>Bacillaceae</taxon>
        <taxon>Neobacillus</taxon>
    </lineage>
</organism>
<keyword evidence="4" id="KW-0813">Transport</keyword>
<dbReference type="NCBIfam" id="TIGR00797">
    <property type="entry name" value="matE"/>
    <property type="match status" value="1"/>
</dbReference>
<feature type="transmembrane region" description="Helical" evidence="10">
    <location>
        <begin position="17"/>
        <end position="37"/>
    </location>
</feature>
<evidence type="ECO:0000256" key="8">
    <source>
        <dbReference type="ARBA" id="ARBA00023136"/>
    </source>
</evidence>
<proteinExistence type="inferred from homology"/>
<dbReference type="OrthoDB" id="9811110at2"/>
<dbReference type="PANTHER" id="PTHR43823">
    <property type="entry name" value="SPORULATION PROTEIN YKVU"/>
    <property type="match status" value="1"/>
</dbReference>
<keyword evidence="7 10" id="KW-1133">Transmembrane helix</keyword>
<dbReference type="InterPro" id="IPR051327">
    <property type="entry name" value="MATE_MepA_subfamily"/>
</dbReference>
<feature type="transmembrane region" description="Helical" evidence="10">
    <location>
        <begin position="391"/>
        <end position="409"/>
    </location>
</feature>
<evidence type="ECO:0000256" key="5">
    <source>
        <dbReference type="ARBA" id="ARBA00022475"/>
    </source>
</evidence>
<dbReference type="GO" id="GO:0015297">
    <property type="term" value="F:antiporter activity"/>
    <property type="evidence" value="ECO:0007669"/>
    <property type="project" value="InterPro"/>
</dbReference>
<evidence type="ECO:0000256" key="1">
    <source>
        <dbReference type="ARBA" id="ARBA00004651"/>
    </source>
</evidence>
<dbReference type="Pfam" id="PF01554">
    <property type="entry name" value="MatE"/>
    <property type="match status" value="2"/>
</dbReference>
<reference evidence="11 12" key="1">
    <citation type="submission" date="2017-07" db="EMBL/GenBank/DDBJ databases">
        <title>The complete genome sequence of Bacillus mesonae strain H20-5, an efficient strain improving plant abiotic stress resistance.</title>
        <authorList>
            <person name="Kim S.Y."/>
            <person name="Song H."/>
            <person name="Sang M.K."/>
            <person name="Weon H.-Y."/>
            <person name="Song J."/>
        </authorList>
    </citation>
    <scope>NUCLEOTIDE SEQUENCE [LARGE SCALE GENOMIC DNA]</scope>
    <source>
        <strain evidence="11 12">H20-5</strain>
    </source>
</reference>
<feature type="transmembrane region" description="Helical" evidence="10">
    <location>
        <begin position="275"/>
        <end position="299"/>
    </location>
</feature>
<evidence type="ECO:0000256" key="9">
    <source>
        <dbReference type="ARBA" id="ARBA00023251"/>
    </source>
</evidence>
<keyword evidence="6 10" id="KW-0812">Transmembrane</keyword>
<evidence type="ECO:0000256" key="7">
    <source>
        <dbReference type="ARBA" id="ARBA00022989"/>
    </source>
</evidence>
<dbReference type="CDD" id="cd13143">
    <property type="entry name" value="MATE_MepA_like"/>
    <property type="match status" value="1"/>
</dbReference>
<evidence type="ECO:0000256" key="2">
    <source>
        <dbReference type="ARBA" id="ARBA00008417"/>
    </source>
</evidence>
<keyword evidence="12" id="KW-1185">Reference proteome</keyword>
<gene>
    <name evidence="11" type="ORF">CHR53_04885</name>
</gene>
<feature type="transmembrane region" description="Helical" evidence="10">
    <location>
        <begin position="173"/>
        <end position="194"/>
    </location>
</feature>
<dbReference type="AlphaFoldDB" id="A0A3Q9QYZ2"/>
<comment type="subcellular location">
    <subcellularLocation>
        <location evidence="1">Cell membrane</location>
        <topology evidence="1">Multi-pass membrane protein</topology>
    </subcellularLocation>
</comment>
<comment type="similarity">
    <text evidence="2">Belongs to the multi antimicrobial extrusion (MATE) (TC 2.A.66.1) family. MepA subfamily.</text>
</comment>
<feature type="transmembrane region" description="Helical" evidence="10">
    <location>
        <begin position="140"/>
        <end position="161"/>
    </location>
</feature>
<accession>A0A3Q9QYZ2</accession>
<evidence type="ECO:0000256" key="6">
    <source>
        <dbReference type="ARBA" id="ARBA00022692"/>
    </source>
</evidence>
<dbReference type="GO" id="GO:0046677">
    <property type="term" value="P:response to antibiotic"/>
    <property type="evidence" value="ECO:0007669"/>
    <property type="project" value="UniProtKB-KW"/>
</dbReference>
<feature type="transmembrane region" description="Helical" evidence="10">
    <location>
        <begin position="361"/>
        <end position="379"/>
    </location>
</feature>
<dbReference type="RefSeq" id="WP_127485412.1">
    <property type="nucleotide sequence ID" value="NZ_CP022572.1"/>
</dbReference>
<feature type="transmembrane region" description="Helical" evidence="10">
    <location>
        <begin position="200"/>
        <end position="218"/>
    </location>
</feature>
<feature type="transmembrane region" description="Helical" evidence="10">
    <location>
        <begin position="97"/>
        <end position="120"/>
    </location>
</feature>
<feature type="transmembrane region" description="Helical" evidence="10">
    <location>
        <begin position="49"/>
        <end position="76"/>
    </location>
</feature>
<name>A0A3Q9QYZ2_9BACI</name>
<evidence type="ECO:0000256" key="3">
    <source>
        <dbReference type="ARBA" id="ARBA00022106"/>
    </source>
</evidence>
<evidence type="ECO:0000313" key="12">
    <source>
        <dbReference type="Proteomes" id="UP000282892"/>
    </source>
</evidence>
<dbReference type="InterPro" id="IPR048279">
    <property type="entry name" value="MdtK-like"/>
</dbReference>
<dbReference type="PIRSF" id="PIRSF006603">
    <property type="entry name" value="DinF"/>
    <property type="match status" value="1"/>
</dbReference>
<dbReference type="STRING" id="1193713.GCA_001636315_03504"/>
<dbReference type="InterPro" id="IPR002528">
    <property type="entry name" value="MATE_fam"/>
</dbReference>
<keyword evidence="5" id="KW-1003">Cell membrane</keyword>
<dbReference type="InterPro" id="IPR045070">
    <property type="entry name" value="MATE_MepA-like"/>
</dbReference>
<keyword evidence="9" id="KW-0046">Antibiotic resistance</keyword>
<feature type="transmembrane region" description="Helical" evidence="10">
    <location>
        <begin position="320"/>
        <end position="341"/>
    </location>
</feature>
<dbReference type="Proteomes" id="UP000282892">
    <property type="component" value="Chromosome"/>
</dbReference>
<keyword evidence="8 10" id="KW-0472">Membrane</keyword>
<feature type="transmembrane region" description="Helical" evidence="10">
    <location>
        <begin position="238"/>
        <end position="255"/>
    </location>
</feature>
<evidence type="ECO:0000256" key="4">
    <source>
        <dbReference type="ARBA" id="ARBA00022448"/>
    </source>
</evidence>
<evidence type="ECO:0000313" key="11">
    <source>
        <dbReference type="EMBL" id="AZU64848.1"/>
    </source>
</evidence>
<evidence type="ECO:0000256" key="10">
    <source>
        <dbReference type="SAM" id="Phobius"/>
    </source>
</evidence>
<dbReference type="EMBL" id="CP022572">
    <property type="protein sequence ID" value="AZU64848.1"/>
    <property type="molecule type" value="Genomic_DNA"/>
</dbReference>
<dbReference type="PANTHER" id="PTHR43823:SF3">
    <property type="entry name" value="MULTIDRUG EXPORT PROTEIN MEPA"/>
    <property type="match status" value="1"/>
</dbReference>